<evidence type="ECO:0000313" key="1">
    <source>
        <dbReference type="EMBL" id="KAB2102979.1"/>
    </source>
</evidence>
<sequence>MHVTYLNIFFALALTASSIPTPPAPPAPPKSCYLPERLIALEEHVTSSSLEAEVVAAGIVQRYPGVLEKLKDVGAGRIAAMDAGHLSMQVLAQQSATGLDDPEGCRAANDAVRSAIRTNPKRFAGFAVLPMSLPEEAAVELKRSVTTLGFKGAMIWNHLKDGTYYDAARFDPVFAMAQELDVPLYLHPAAPTADIASKLFAGNYAAAVAGRLGTNSWGWHVDVGTHVLRLYSAGLFDRFPKLKLIIGHNGEGLPMFIDRIDSTGLRNDTTFGRVWSTNIWSTTSAFFTVRQFEQLRQVSPVERIMYSVDYPFSTNTDGWAFVEKLAQAQVLTDAEMDMFAWKNAETLLKL</sequence>
<gene>
    <name evidence="1" type="ORF">AG0111_0g8940</name>
</gene>
<proteinExistence type="predicted"/>
<accession>A0ACB6FEX8</accession>
<reference evidence="1 2" key="1">
    <citation type="journal article" date="2019" name="bioRxiv">
        <title>Genomics, evolutionary history and diagnostics of the Alternaria alternata species group including apple and Asian pear pathotypes.</title>
        <authorList>
            <person name="Armitage A.D."/>
            <person name="Cockerton H.M."/>
            <person name="Sreenivasaprasad S."/>
            <person name="Woodhall J.W."/>
            <person name="Lane C.R."/>
            <person name="Harrison R.J."/>
            <person name="Clarkson J.P."/>
        </authorList>
    </citation>
    <scope>NUCLEOTIDE SEQUENCE [LARGE SCALE GENOMIC DNA]</scope>
    <source>
        <strain evidence="1 2">FERA 650</strain>
    </source>
</reference>
<evidence type="ECO:0000313" key="2">
    <source>
        <dbReference type="Proteomes" id="UP000293547"/>
    </source>
</evidence>
<name>A0ACB6FEX8_9PLEO</name>
<dbReference type="Proteomes" id="UP000293547">
    <property type="component" value="Unassembled WGS sequence"/>
</dbReference>
<dbReference type="EMBL" id="PDWZ02000009">
    <property type="protein sequence ID" value="KAB2102979.1"/>
    <property type="molecule type" value="Genomic_DNA"/>
</dbReference>
<organism evidence="1 2">
    <name type="scientific">Alternaria gaisen</name>
    <dbReference type="NCBI Taxonomy" id="167740"/>
    <lineage>
        <taxon>Eukaryota</taxon>
        <taxon>Fungi</taxon>
        <taxon>Dikarya</taxon>
        <taxon>Ascomycota</taxon>
        <taxon>Pezizomycotina</taxon>
        <taxon>Dothideomycetes</taxon>
        <taxon>Pleosporomycetidae</taxon>
        <taxon>Pleosporales</taxon>
        <taxon>Pleosporineae</taxon>
        <taxon>Pleosporaceae</taxon>
        <taxon>Alternaria</taxon>
        <taxon>Alternaria sect. Alternaria</taxon>
    </lineage>
</organism>
<keyword evidence="2" id="KW-1185">Reference proteome</keyword>
<protein>
    <submittedName>
        <fullName evidence="1">Uncharacterized protein</fullName>
    </submittedName>
</protein>
<comment type="caution">
    <text evidence="1">The sequence shown here is derived from an EMBL/GenBank/DDBJ whole genome shotgun (WGS) entry which is preliminary data.</text>
</comment>